<evidence type="ECO:0000256" key="4">
    <source>
        <dbReference type="ARBA" id="ARBA00022801"/>
    </source>
</evidence>
<evidence type="ECO:0000256" key="3">
    <source>
        <dbReference type="ARBA" id="ARBA00012599"/>
    </source>
</evidence>
<dbReference type="OrthoDB" id="192832at2759"/>
<organism evidence="8 9">
    <name type="scientific">Lachnellula suecica</name>
    <dbReference type="NCBI Taxonomy" id="602035"/>
    <lineage>
        <taxon>Eukaryota</taxon>
        <taxon>Fungi</taxon>
        <taxon>Dikarya</taxon>
        <taxon>Ascomycota</taxon>
        <taxon>Pezizomycotina</taxon>
        <taxon>Leotiomycetes</taxon>
        <taxon>Helotiales</taxon>
        <taxon>Lachnaceae</taxon>
        <taxon>Lachnellula</taxon>
    </lineage>
</organism>
<sequence length="340" mass="35499">MGIKSVLLGASLVSFFQAASAMPAMDLESGSASANVSTWRKYAASSYALTDTFNSANFFQNFQFYTGSDPTHGYVSYQSQAAAQSQGLINTNNGQVYMGVDHTTTNPSAGRASVRVSSNKSWQHGLFIADIAHMPGSICGVWPAYWLLGSNWPNNGEIDVIEGVNTAGTDTITLHTASGCTINTAGSQSGTVLANSDCNAGSANTGCGVTTTTSNAYGNAFNNNGGGVYATQWESTGVYVWFFPRGSIPADITAGAPITGNWGTPIVAFNGGSSCNIDSYFGQENIVFDTTFCGDWAGAVFSSNPTCSSQASTCNAYVGANPSAFAPAYWTVNSIKVYQL</sequence>
<evidence type="ECO:0000313" key="8">
    <source>
        <dbReference type="EMBL" id="TVY76131.1"/>
    </source>
</evidence>
<feature type="chain" id="PRO_5035947950" description="endo-1,3(4)-beta-glucanase" evidence="6">
    <location>
        <begin position="22"/>
        <end position="340"/>
    </location>
</feature>
<dbReference type="InterPro" id="IPR000757">
    <property type="entry name" value="Beta-glucanase-like"/>
</dbReference>
<comment type="caution">
    <text evidence="8">The sequence shown here is derived from an EMBL/GenBank/DDBJ whole genome shotgun (WGS) entry which is preliminary data.</text>
</comment>
<keyword evidence="6" id="KW-0732">Signal</keyword>
<dbReference type="Gene3D" id="2.60.120.200">
    <property type="match status" value="1"/>
</dbReference>
<protein>
    <recommendedName>
        <fullName evidence="3">endo-1,3(4)-beta-glucanase</fullName>
        <ecNumber evidence="3">3.2.1.6</ecNumber>
    </recommendedName>
</protein>
<comment type="similarity">
    <text evidence="2">Belongs to the glycosyl hydrolase 16 family.</text>
</comment>
<evidence type="ECO:0000259" key="7">
    <source>
        <dbReference type="PROSITE" id="PS51762"/>
    </source>
</evidence>
<dbReference type="EMBL" id="QGMK01000857">
    <property type="protein sequence ID" value="TVY76131.1"/>
    <property type="molecule type" value="Genomic_DNA"/>
</dbReference>
<evidence type="ECO:0000313" key="9">
    <source>
        <dbReference type="Proteomes" id="UP000469558"/>
    </source>
</evidence>
<dbReference type="PANTHER" id="PTHR10963">
    <property type="entry name" value="GLYCOSYL HYDROLASE-RELATED"/>
    <property type="match status" value="1"/>
</dbReference>
<reference evidence="8 9" key="1">
    <citation type="submission" date="2018-05" db="EMBL/GenBank/DDBJ databases">
        <title>Genome sequencing and assembly of the regulated plant pathogen Lachnellula willkommii and related sister species for the development of diagnostic species identification markers.</title>
        <authorList>
            <person name="Giroux E."/>
            <person name="Bilodeau G."/>
        </authorList>
    </citation>
    <scope>NUCLEOTIDE SEQUENCE [LARGE SCALE GENOMIC DNA]</scope>
    <source>
        <strain evidence="8 9">CBS 268.59</strain>
    </source>
</reference>
<keyword evidence="4" id="KW-0378">Hydrolase</keyword>
<proteinExistence type="inferred from homology"/>
<name>A0A8T9C279_9HELO</name>
<dbReference type="Pfam" id="PF26113">
    <property type="entry name" value="GH16_XgeA"/>
    <property type="match status" value="1"/>
</dbReference>
<comment type="catalytic activity">
    <reaction evidence="1">
        <text>Endohydrolysis of (1-&gt;3)- or (1-&gt;4)-linkages in beta-D-glucans when the glucose residue whose reducing group is involved in the linkage to be hydrolyzed is itself substituted at C-3.</text>
        <dbReference type="EC" id="3.2.1.6"/>
    </reaction>
</comment>
<dbReference type="EC" id="3.2.1.6" evidence="3"/>
<keyword evidence="9" id="KW-1185">Reference proteome</keyword>
<keyword evidence="5" id="KW-0326">Glycosidase</keyword>
<dbReference type="PANTHER" id="PTHR10963:SF24">
    <property type="entry name" value="GLYCOSIDASE C21B10.07-RELATED"/>
    <property type="match status" value="1"/>
</dbReference>
<dbReference type="SUPFAM" id="SSF49899">
    <property type="entry name" value="Concanavalin A-like lectins/glucanases"/>
    <property type="match status" value="1"/>
</dbReference>
<dbReference type="AlphaFoldDB" id="A0A8T9C279"/>
<evidence type="ECO:0000256" key="1">
    <source>
        <dbReference type="ARBA" id="ARBA00000124"/>
    </source>
</evidence>
<accession>A0A8T9C279</accession>
<dbReference type="GO" id="GO:0052861">
    <property type="term" value="F:endo-1,3(4)-beta-glucanase activity"/>
    <property type="evidence" value="ECO:0007669"/>
    <property type="project" value="UniProtKB-EC"/>
</dbReference>
<dbReference type="InterPro" id="IPR050546">
    <property type="entry name" value="Glycosyl_Hydrlase_16"/>
</dbReference>
<feature type="signal peptide" evidence="6">
    <location>
        <begin position="1"/>
        <end position="21"/>
    </location>
</feature>
<dbReference type="FunFam" id="2.60.120.200:FF:000114">
    <property type="entry name" value="Probable endo-1,3(4)-beta-glucanase NFIA_089530"/>
    <property type="match status" value="1"/>
</dbReference>
<dbReference type="PROSITE" id="PS51762">
    <property type="entry name" value="GH16_2"/>
    <property type="match status" value="1"/>
</dbReference>
<gene>
    <name evidence="8" type="ORF">LSUE1_G004536</name>
</gene>
<dbReference type="Proteomes" id="UP000469558">
    <property type="component" value="Unassembled WGS sequence"/>
</dbReference>
<evidence type="ECO:0000256" key="5">
    <source>
        <dbReference type="ARBA" id="ARBA00023295"/>
    </source>
</evidence>
<evidence type="ECO:0000256" key="6">
    <source>
        <dbReference type="SAM" id="SignalP"/>
    </source>
</evidence>
<dbReference type="InterPro" id="IPR013320">
    <property type="entry name" value="ConA-like_dom_sf"/>
</dbReference>
<evidence type="ECO:0000256" key="2">
    <source>
        <dbReference type="ARBA" id="ARBA00006865"/>
    </source>
</evidence>
<feature type="domain" description="GH16" evidence="7">
    <location>
        <begin position="40"/>
        <end position="305"/>
    </location>
</feature>
<dbReference type="GO" id="GO:0009251">
    <property type="term" value="P:glucan catabolic process"/>
    <property type="evidence" value="ECO:0007669"/>
    <property type="project" value="TreeGrafter"/>
</dbReference>
<dbReference type="CDD" id="cd02181">
    <property type="entry name" value="GH16_fungal_Lam16A_glucanase"/>
    <property type="match status" value="1"/>
</dbReference>